<dbReference type="InterPro" id="IPR001851">
    <property type="entry name" value="ABC_transp_permease"/>
</dbReference>
<keyword evidence="5 6" id="KW-0472">Membrane</keyword>
<evidence type="ECO:0000256" key="6">
    <source>
        <dbReference type="SAM" id="Phobius"/>
    </source>
</evidence>
<sequence length="109" mass="10975">GLAGLAGVNPTLGLQYRATPGFSAAIGFDAIALALLGRSHPLGVVFAGILFGALRSGGQEMQAATGISIDLVLVVGALIVIFIAAPALIRSIYRVKTDDVSVSITKGIA</sequence>
<keyword evidence="4 6" id="KW-1133">Transmembrane helix</keyword>
<evidence type="ECO:0000256" key="2">
    <source>
        <dbReference type="ARBA" id="ARBA00022475"/>
    </source>
</evidence>
<proteinExistence type="predicted"/>
<reference evidence="7" key="1">
    <citation type="submission" date="2018-06" db="EMBL/GenBank/DDBJ databases">
        <authorList>
            <person name="Zhirakovskaya E."/>
        </authorList>
    </citation>
    <scope>NUCLEOTIDE SEQUENCE</scope>
</reference>
<accession>A0A3B0SNI3</accession>
<evidence type="ECO:0000256" key="1">
    <source>
        <dbReference type="ARBA" id="ARBA00004651"/>
    </source>
</evidence>
<dbReference type="EMBL" id="UOEK01000326">
    <property type="protein sequence ID" value="VAW05793.1"/>
    <property type="molecule type" value="Genomic_DNA"/>
</dbReference>
<dbReference type="GO" id="GO:0022857">
    <property type="term" value="F:transmembrane transporter activity"/>
    <property type="evidence" value="ECO:0007669"/>
    <property type="project" value="InterPro"/>
</dbReference>
<feature type="non-terminal residue" evidence="7">
    <location>
        <position position="1"/>
    </location>
</feature>
<name>A0A3B0SNI3_9ZZZZ</name>
<keyword evidence="3 6" id="KW-0812">Transmembrane</keyword>
<dbReference type="Pfam" id="PF02653">
    <property type="entry name" value="BPD_transp_2"/>
    <property type="match status" value="1"/>
</dbReference>
<dbReference type="PANTHER" id="PTHR47089">
    <property type="entry name" value="ABC TRANSPORTER, PERMEASE PROTEIN"/>
    <property type="match status" value="1"/>
</dbReference>
<organism evidence="7">
    <name type="scientific">hydrothermal vent metagenome</name>
    <dbReference type="NCBI Taxonomy" id="652676"/>
    <lineage>
        <taxon>unclassified sequences</taxon>
        <taxon>metagenomes</taxon>
        <taxon>ecological metagenomes</taxon>
    </lineage>
</organism>
<evidence type="ECO:0000256" key="5">
    <source>
        <dbReference type="ARBA" id="ARBA00023136"/>
    </source>
</evidence>
<feature type="transmembrane region" description="Helical" evidence="6">
    <location>
        <begin position="66"/>
        <end position="89"/>
    </location>
</feature>
<comment type="subcellular location">
    <subcellularLocation>
        <location evidence="1">Cell membrane</location>
        <topology evidence="1">Multi-pass membrane protein</topology>
    </subcellularLocation>
</comment>
<feature type="transmembrane region" description="Helical" evidence="6">
    <location>
        <begin position="30"/>
        <end position="54"/>
    </location>
</feature>
<evidence type="ECO:0000256" key="3">
    <source>
        <dbReference type="ARBA" id="ARBA00022692"/>
    </source>
</evidence>
<dbReference type="AlphaFoldDB" id="A0A3B0SNI3"/>
<dbReference type="PANTHER" id="PTHR47089:SF1">
    <property type="entry name" value="GUANOSINE ABC TRANSPORTER PERMEASE PROTEIN NUPP"/>
    <property type="match status" value="1"/>
</dbReference>
<dbReference type="GO" id="GO:0005886">
    <property type="term" value="C:plasma membrane"/>
    <property type="evidence" value="ECO:0007669"/>
    <property type="project" value="UniProtKB-SubCell"/>
</dbReference>
<protein>
    <recommendedName>
        <fullName evidence="8">ABC transporter permease</fullName>
    </recommendedName>
</protein>
<evidence type="ECO:0000256" key="4">
    <source>
        <dbReference type="ARBA" id="ARBA00022989"/>
    </source>
</evidence>
<evidence type="ECO:0008006" key="8">
    <source>
        <dbReference type="Google" id="ProtNLM"/>
    </source>
</evidence>
<keyword evidence="2" id="KW-1003">Cell membrane</keyword>
<evidence type="ECO:0000313" key="7">
    <source>
        <dbReference type="EMBL" id="VAW05793.1"/>
    </source>
</evidence>
<gene>
    <name evidence="7" type="ORF">MNBD_ACTINO02-692</name>
</gene>